<feature type="transmembrane region" description="Helical" evidence="7">
    <location>
        <begin position="79"/>
        <end position="100"/>
    </location>
</feature>
<keyword evidence="4" id="KW-0029">Amino-acid transport</keyword>
<dbReference type="GO" id="GO:0005886">
    <property type="term" value="C:plasma membrane"/>
    <property type="evidence" value="ECO:0007669"/>
    <property type="project" value="UniProtKB-SubCell"/>
</dbReference>
<evidence type="ECO:0000313" key="8">
    <source>
        <dbReference type="EMBL" id="CAQ83526.1"/>
    </source>
</evidence>
<dbReference type="PANTHER" id="PTHR30086">
    <property type="entry name" value="ARGININE EXPORTER PROTEIN ARGO"/>
    <property type="match status" value="1"/>
</dbReference>
<protein>
    <submittedName>
        <fullName evidence="8">Lysine exporter protein (Lyse/ygga)</fullName>
    </submittedName>
</protein>
<evidence type="ECO:0000256" key="6">
    <source>
        <dbReference type="ARBA" id="ARBA00023136"/>
    </source>
</evidence>
<accession>C7BT66</accession>
<dbReference type="Pfam" id="PF01810">
    <property type="entry name" value="LysE"/>
    <property type="match status" value="1"/>
</dbReference>
<sequence>MIITSNLPNLLVTNPVIQTFLLNIYGGKIMQLENILVFAATVLPLICTPGPDIMFVASQGLSAGKRAALRANAGVISGYCLHGILGALGVTAIVATSPILFEAMRWIGVVYLTYLAIQMFHSAMRPNKITFSPSPAKTLLTKGFLTSFLNPKGLLVYFVILPNFIIADGNHTLQSIILSAIFISTCALVYGLIGIVIAGMGQKGSFSDHRRRWVEGIAGGLLSLAAYHLAKN</sequence>
<evidence type="ECO:0000256" key="3">
    <source>
        <dbReference type="ARBA" id="ARBA00022692"/>
    </source>
</evidence>
<dbReference type="PANTHER" id="PTHR30086:SF20">
    <property type="entry name" value="ARGININE EXPORTER PROTEIN ARGO-RELATED"/>
    <property type="match status" value="1"/>
</dbReference>
<feature type="transmembrane region" description="Helical" evidence="7">
    <location>
        <begin position="35"/>
        <end position="58"/>
    </location>
</feature>
<keyword evidence="3 7" id="KW-0812">Transmembrane</keyword>
<dbReference type="eggNOG" id="COG1280">
    <property type="taxonomic scope" value="Bacteria"/>
</dbReference>
<dbReference type="Proteomes" id="UP000002747">
    <property type="component" value="Chromosome"/>
</dbReference>
<comment type="subcellular location">
    <subcellularLocation>
        <location evidence="1">Cell membrane</location>
        <topology evidence="1">Multi-pass membrane protein</topology>
    </subcellularLocation>
</comment>
<reference evidence="8 9" key="1">
    <citation type="journal article" date="2009" name="BMC Genomics">
        <title>Comparative genomics of the emerging human pathogen Photorhabdus asymbiotica with the insect pathogen Photorhabdus luminescens.</title>
        <authorList>
            <person name="Wilkinson P."/>
            <person name="Waterfield N.R."/>
            <person name="Crossman L."/>
            <person name="Corton C."/>
            <person name="Sanchez-Contreras M."/>
            <person name="Vlisidou I."/>
            <person name="Barron A."/>
            <person name="Bignell A."/>
            <person name="Clark L."/>
            <person name="Ormond D."/>
            <person name="Mayho M."/>
            <person name="Bason N."/>
            <person name="Smith F."/>
            <person name="Simmonds M."/>
            <person name="Churcher C."/>
            <person name="Harris D."/>
            <person name="Thompson N.R."/>
            <person name="Quail M."/>
            <person name="Parkhill J."/>
            <person name="ffrench-Constant R.H."/>
        </authorList>
    </citation>
    <scope>NUCLEOTIDE SEQUENCE [LARGE SCALE GENOMIC DNA]</scope>
    <source>
        <strain evidence="9">ATCC 43949 / 3105-77</strain>
    </source>
</reference>
<feature type="transmembrane region" description="Helical" evidence="7">
    <location>
        <begin position="177"/>
        <end position="201"/>
    </location>
</feature>
<dbReference type="KEGG" id="pay:PAU_01434"/>
<name>C7BT66_PHOAA</name>
<dbReference type="STRING" id="291112.PAU_01434"/>
<evidence type="ECO:0000256" key="2">
    <source>
        <dbReference type="ARBA" id="ARBA00022475"/>
    </source>
</evidence>
<dbReference type="InterPro" id="IPR001123">
    <property type="entry name" value="LeuE-type"/>
</dbReference>
<keyword evidence="2" id="KW-1003">Cell membrane</keyword>
<evidence type="ECO:0000313" key="9">
    <source>
        <dbReference type="Proteomes" id="UP000002747"/>
    </source>
</evidence>
<evidence type="ECO:0000256" key="4">
    <source>
        <dbReference type="ARBA" id="ARBA00022970"/>
    </source>
</evidence>
<dbReference type="EMBL" id="FM162591">
    <property type="protein sequence ID" value="CAQ83526.1"/>
    <property type="molecule type" value="Genomic_DNA"/>
</dbReference>
<evidence type="ECO:0000256" key="5">
    <source>
        <dbReference type="ARBA" id="ARBA00022989"/>
    </source>
</evidence>
<dbReference type="AlphaFoldDB" id="C7BT66"/>
<dbReference type="GO" id="GO:0015171">
    <property type="term" value="F:amino acid transmembrane transporter activity"/>
    <property type="evidence" value="ECO:0007669"/>
    <property type="project" value="TreeGrafter"/>
</dbReference>
<keyword evidence="4" id="KW-0813">Transport</keyword>
<keyword evidence="6 7" id="KW-0472">Membrane</keyword>
<organism evidence="8 9">
    <name type="scientific">Photorhabdus asymbiotica subsp. asymbiotica (strain ATCC 43949 / 3105-77)</name>
    <name type="common">Xenorhabdus luminescens (strain 2)</name>
    <dbReference type="NCBI Taxonomy" id="553480"/>
    <lineage>
        <taxon>Bacteria</taxon>
        <taxon>Pseudomonadati</taxon>
        <taxon>Pseudomonadota</taxon>
        <taxon>Gammaproteobacteria</taxon>
        <taxon>Enterobacterales</taxon>
        <taxon>Morganellaceae</taxon>
        <taxon>Photorhabdus</taxon>
    </lineage>
</organism>
<keyword evidence="5 7" id="KW-1133">Transmembrane helix</keyword>
<feature type="transmembrane region" description="Helical" evidence="7">
    <location>
        <begin position="106"/>
        <end position="124"/>
    </location>
</feature>
<feature type="transmembrane region" description="Helical" evidence="7">
    <location>
        <begin position="144"/>
        <end position="165"/>
    </location>
</feature>
<evidence type="ECO:0000256" key="7">
    <source>
        <dbReference type="SAM" id="Phobius"/>
    </source>
</evidence>
<gene>
    <name evidence="8" type="ordered locus">PAU_01434</name>
</gene>
<proteinExistence type="predicted"/>
<evidence type="ECO:0000256" key="1">
    <source>
        <dbReference type="ARBA" id="ARBA00004651"/>
    </source>
</evidence>